<evidence type="ECO:0000256" key="12">
    <source>
        <dbReference type="SAM" id="MobiDB-lite"/>
    </source>
</evidence>
<comment type="similarity">
    <text evidence="2 11">Belongs to the mitochondrial carrier (TC 2.A.29) family.</text>
</comment>
<evidence type="ECO:0000313" key="14">
    <source>
        <dbReference type="Proteomes" id="UP000631114"/>
    </source>
</evidence>
<feature type="repeat" description="Solcar" evidence="10">
    <location>
        <begin position="32"/>
        <end position="137"/>
    </location>
</feature>
<evidence type="ECO:0000256" key="9">
    <source>
        <dbReference type="ARBA" id="ARBA00023136"/>
    </source>
</evidence>
<proteinExistence type="inferred from homology"/>
<dbReference type="InterPro" id="IPR018108">
    <property type="entry name" value="MCP_transmembrane"/>
</dbReference>
<evidence type="ECO:0000256" key="2">
    <source>
        <dbReference type="ARBA" id="ARBA00006375"/>
    </source>
</evidence>
<name>A0A835LP27_9MAGN</name>
<evidence type="ECO:0000256" key="1">
    <source>
        <dbReference type="ARBA" id="ARBA00004448"/>
    </source>
</evidence>
<dbReference type="Gene3D" id="1.50.40.10">
    <property type="entry name" value="Mitochondrial carrier domain"/>
    <property type="match status" value="2"/>
</dbReference>
<keyword evidence="3 11" id="KW-0813">Transport</keyword>
<keyword evidence="4 10" id="KW-0812">Transmembrane</keyword>
<evidence type="ECO:0000256" key="6">
    <source>
        <dbReference type="ARBA" id="ARBA00022792"/>
    </source>
</evidence>
<dbReference type="OrthoDB" id="1747031at2759"/>
<dbReference type="InterPro" id="IPR023395">
    <property type="entry name" value="MCP_dom_sf"/>
</dbReference>
<keyword evidence="6" id="KW-0999">Mitochondrion inner membrane</keyword>
<gene>
    <name evidence="13" type="ORF">IFM89_001207</name>
</gene>
<evidence type="ECO:0000256" key="3">
    <source>
        <dbReference type="ARBA" id="ARBA00022448"/>
    </source>
</evidence>
<dbReference type="Pfam" id="PF00153">
    <property type="entry name" value="Mito_carr"/>
    <property type="match status" value="3"/>
</dbReference>
<reference evidence="13 14" key="1">
    <citation type="submission" date="2020-10" db="EMBL/GenBank/DDBJ databases">
        <title>The Coptis chinensis genome and diversification of protoberbering-type alkaloids.</title>
        <authorList>
            <person name="Wang B."/>
            <person name="Shu S."/>
            <person name="Song C."/>
            <person name="Liu Y."/>
        </authorList>
    </citation>
    <scope>NUCLEOTIDE SEQUENCE [LARGE SCALE GENOMIC DNA]</scope>
    <source>
        <strain evidence="13">HL-2020</strain>
        <tissue evidence="13">Leaf</tissue>
    </source>
</reference>
<feature type="repeat" description="Solcar" evidence="10">
    <location>
        <begin position="189"/>
        <end position="286"/>
    </location>
</feature>
<feature type="repeat" description="Solcar" evidence="10">
    <location>
        <begin position="299"/>
        <end position="387"/>
    </location>
</feature>
<dbReference type="PANTHER" id="PTHR45760">
    <property type="entry name" value="FI19922P1-RELATED"/>
    <property type="match status" value="1"/>
</dbReference>
<evidence type="ECO:0000256" key="7">
    <source>
        <dbReference type="ARBA" id="ARBA00022989"/>
    </source>
</evidence>
<comment type="subcellular location">
    <subcellularLocation>
        <location evidence="1">Mitochondrion inner membrane</location>
        <topology evidence="1">Multi-pass membrane protein</topology>
    </subcellularLocation>
</comment>
<sequence>MVDSRHSLPSIMVTNKEGQNSSSLPTVKDFHLSFAERSVSAAAAAVLSAILVNPLDVAKTRLQAEAAGVPYSHSHHRFRGHLSSLGPNTYSGTLDVFYKIIRQEGYGRLWRGTNAALALAIPTFMCSNLICGYTRMMDLKSAWPVGEFYLCWPMALMHLGQEKVGIYLPCYDIFRNWIEDFTIQNAPYMTPYAPLVAGSLARSIACISCYPIELARTRMQAFKESGLKPPGVWKTLVGVVSPVRSANNIQNLQCYRLLWTGVGAQLARDVPFSAICWSTLEPIRRRILGLVGEDANAASIVGANFSAGFVAGSLAAAATCPLDVAKTRRQIEKDPSRVLSMTTWKTLVEIWRDGRMKGLFTGVAPRVARAGPSVGFVVSFYEVVKYVLHRRHAVSLSEEIS</sequence>
<feature type="region of interest" description="Disordered" evidence="12">
    <location>
        <begin position="1"/>
        <end position="20"/>
    </location>
</feature>
<dbReference type="PANTHER" id="PTHR45760:SF2">
    <property type="entry name" value="FI19922P1-RELATED"/>
    <property type="match status" value="1"/>
</dbReference>
<evidence type="ECO:0000256" key="10">
    <source>
        <dbReference type="PROSITE-ProRule" id="PRU00282"/>
    </source>
</evidence>
<organism evidence="13 14">
    <name type="scientific">Coptis chinensis</name>
    <dbReference type="NCBI Taxonomy" id="261450"/>
    <lineage>
        <taxon>Eukaryota</taxon>
        <taxon>Viridiplantae</taxon>
        <taxon>Streptophyta</taxon>
        <taxon>Embryophyta</taxon>
        <taxon>Tracheophyta</taxon>
        <taxon>Spermatophyta</taxon>
        <taxon>Magnoliopsida</taxon>
        <taxon>Ranunculales</taxon>
        <taxon>Ranunculaceae</taxon>
        <taxon>Coptidoideae</taxon>
        <taxon>Coptis</taxon>
    </lineage>
</organism>
<evidence type="ECO:0000256" key="8">
    <source>
        <dbReference type="ARBA" id="ARBA00023128"/>
    </source>
</evidence>
<dbReference type="GO" id="GO:0005743">
    <property type="term" value="C:mitochondrial inner membrane"/>
    <property type="evidence" value="ECO:0007669"/>
    <property type="project" value="UniProtKB-SubCell"/>
</dbReference>
<keyword evidence="5" id="KW-0677">Repeat</keyword>
<keyword evidence="9 10" id="KW-0472">Membrane</keyword>
<comment type="caution">
    <text evidence="13">The sequence shown here is derived from an EMBL/GenBank/DDBJ whole genome shotgun (WGS) entry which is preliminary data.</text>
</comment>
<evidence type="ECO:0000256" key="11">
    <source>
        <dbReference type="RuleBase" id="RU000488"/>
    </source>
</evidence>
<protein>
    <recommendedName>
        <fullName evidence="15">Mitochondrial carrier protein</fullName>
    </recommendedName>
</protein>
<evidence type="ECO:0000256" key="5">
    <source>
        <dbReference type="ARBA" id="ARBA00022737"/>
    </source>
</evidence>
<accession>A0A835LP27</accession>
<dbReference type="AlphaFoldDB" id="A0A835LP27"/>
<dbReference type="Proteomes" id="UP000631114">
    <property type="component" value="Unassembled WGS sequence"/>
</dbReference>
<dbReference type="PROSITE" id="PS50920">
    <property type="entry name" value="SOLCAR"/>
    <property type="match status" value="3"/>
</dbReference>
<evidence type="ECO:0000256" key="4">
    <source>
        <dbReference type="ARBA" id="ARBA00022692"/>
    </source>
</evidence>
<dbReference type="InterPro" id="IPR045315">
    <property type="entry name" value="Mtm1-like"/>
</dbReference>
<dbReference type="GO" id="GO:1990542">
    <property type="term" value="P:mitochondrial transmembrane transport"/>
    <property type="evidence" value="ECO:0007669"/>
    <property type="project" value="InterPro"/>
</dbReference>
<keyword evidence="7" id="KW-1133">Transmembrane helix</keyword>
<evidence type="ECO:0008006" key="15">
    <source>
        <dbReference type="Google" id="ProtNLM"/>
    </source>
</evidence>
<evidence type="ECO:0000313" key="13">
    <source>
        <dbReference type="EMBL" id="KAF9599617.1"/>
    </source>
</evidence>
<keyword evidence="8" id="KW-0496">Mitochondrion</keyword>
<keyword evidence="14" id="KW-1185">Reference proteome</keyword>
<dbReference type="SUPFAM" id="SSF103506">
    <property type="entry name" value="Mitochondrial carrier"/>
    <property type="match status" value="2"/>
</dbReference>
<dbReference type="EMBL" id="JADFTS010000006">
    <property type="protein sequence ID" value="KAF9599617.1"/>
    <property type="molecule type" value="Genomic_DNA"/>
</dbReference>